<proteinExistence type="predicted"/>
<keyword evidence="3" id="KW-1185">Reference proteome</keyword>
<dbReference type="OrthoDB" id="9759601at2"/>
<dbReference type="PANTHER" id="PTHR43155:SF2">
    <property type="entry name" value="CYCLIC DI-GMP PHOSPHODIESTERASE PA4108"/>
    <property type="match status" value="1"/>
</dbReference>
<dbReference type="RefSeq" id="WP_068699034.1">
    <property type="nucleotide sequence ID" value="NZ_CP014167.1"/>
</dbReference>
<dbReference type="PANTHER" id="PTHR43155">
    <property type="entry name" value="CYCLIC DI-GMP PHOSPHODIESTERASE PA4108-RELATED"/>
    <property type="match status" value="1"/>
</dbReference>
<dbReference type="STRING" id="1462996.AWM70_19035"/>
<dbReference type="GO" id="GO:0016787">
    <property type="term" value="F:hydrolase activity"/>
    <property type="evidence" value="ECO:0007669"/>
    <property type="project" value="UniProtKB-KW"/>
</dbReference>
<keyword evidence="2" id="KW-0378">Hydrolase</keyword>
<dbReference type="CDD" id="cd00077">
    <property type="entry name" value="HDc"/>
    <property type="match status" value="1"/>
</dbReference>
<protein>
    <submittedName>
        <fullName evidence="2">HD family phosphohydrolase</fullName>
    </submittedName>
</protein>
<name>A0A1B1N4N5_9BACL</name>
<dbReference type="Proteomes" id="UP000092573">
    <property type="component" value="Chromosome"/>
</dbReference>
<dbReference type="KEGG" id="pyg:AWM70_19035"/>
<dbReference type="AlphaFoldDB" id="A0A1B1N4N5"/>
<dbReference type="Pfam" id="PF13487">
    <property type="entry name" value="HD_5"/>
    <property type="match status" value="1"/>
</dbReference>
<evidence type="ECO:0000313" key="3">
    <source>
        <dbReference type="Proteomes" id="UP000092573"/>
    </source>
</evidence>
<dbReference type="InterPro" id="IPR037522">
    <property type="entry name" value="HD_GYP_dom"/>
</dbReference>
<dbReference type="SMART" id="SM00471">
    <property type="entry name" value="HDc"/>
    <property type="match status" value="1"/>
</dbReference>
<reference evidence="2 3" key="1">
    <citation type="submission" date="2016-01" db="EMBL/GenBank/DDBJ databases">
        <title>Complete Genome Sequence of Paenibacillus yonginensis DCY84, a novel Plant Growth-Promoting Bacteria with Elicitation of Induced Systemic Resistance.</title>
        <authorList>
            <person name="Kim Y.J."/>
            <person name="Yang D.C."/>
            <person name="Sukweenadhi J."/>
        </authorList>
    </citation>
    <scope>NUCLEOTIDE SEQUENCE [LARGE SCALE GENOMIC DNA]</scope>
    <source>
        <strain evidence="2 3">DCY84</strain>
    </source>
</reference>
<dbReference type="EMBL" id="CP014167">
    <property type="protein sequence ID" value="ANS76408.1"/>
    <property type="molecule type" value="Genomic_DNA"/>
</dbReference>
<sequence>MGNVAVTDLKPGQKIASPVHTMLGGMLMPKGKVLIPRDLDVLRAFMIQEVEVEGGAGSEATAVKESKGAASPKSTVPKVVPEAVKKMPADPFQTEYDRMLNLVKSSFQSALAASIPVYDLRSQLELLLGMMKHYKILTFVPRNMNEYDYMYHNGILSALTSYCLAQWSGLPQKDWVQVALAGLLHDIGNAKVDPGILYHPSYLNNDELEEVRMHTTYGYQMLRNIPALNEGVRLAALQHHEKIDGSGYPLRLTGDKIHVYAKIVAVADIFHAMTLKKRYRKAQSPYLVLEEIQSEAFGKLDPAIVQTFIGKVTELHNGTRVRLNNDETGEIVFTDRAHPTRPMVSVKGQIINLVQNHNLYIVEIIN</sequence>
<dbReference type="Gene3D" id="1.10.3210.10">
    <property type="entry name" value="Hypothetical protein af1432"/>
    <property type="match status" value="1"/>
</dbReference>
<organism evidence="2 3">
    <name type="scientific">Paenibacillus yonginensis</name>
    <dbReference type="NCBI Taxonomy" id="1462996"/>
    <lineage>
        <taxon>Bacteria</taxon>
        <taxon>Bacillati</taxon>
        <taxon>Bacillota</taxon>
        <taxon>Bacilli</taxon>
        <taxon>Bacillales</taxon>
        <taxon>Paenibacillaceae</taxon>
        <taxon>Paenibacillus</taxon>
    </lineage>
</organism>
<dbReference type="InterPro" id="IPR003607">
    <property type="entry name" value="HD/PDEase_dom"/>
</dbReference>
<accession>A0A1B1N4N5</accession>
<dbReference type="PROSITE" id="PS51832">
    <property type="entry name" value="HD_GYP"/>
    <property type="match status" value="1"/>
</dbReference>
<dbReference type="SUPFAM" id="SSF109604">
    <property type="entry name" value="HD-domain/PDEase-like"/>
    <property type="match status" value="1"/>
</dbReference>
<feature type="domain" description="HD-GYP" evidence="1">
    <location>
        <begin position="128"/>
        <end position="324"/>
    </location>
</feature>
<evidence type="ECO:0000313" key="2">
    <source>
        <dbReference type="EMBL" id="ANS76408.1"/>
    </source>
</evidence>
<gene>
    <name evidence="2" type="ORF">AWM70_19035</name>
</gene>
<evidence type="ECO:0000259" key="1">
    <source>
        <dbReference type="PROSITE" id="PS51832"/>
    </source>
</evidence>